<sequence length="160" mass="16785">MHAAGVPAFGPPVALAPVLRAGDGRVWADSRDIAAQLGRRHHDVLRAWRDLDCPDDFRQSNFAVAERPGGDLSHVTMNRDGCVFLISRLTGAKAAGYLIAYIAEFRRMKDALKAAAVRPVATAAPPAALDYEALCGAMARATASVTTGPGPAPSQVGPGR</sequence>
<gene>
    <name evidence="1" type="ORF">Q7A36_35975</name>
</gene>
<dbReference type="EMBL" id="JAUTWS010000119">
    <property type="protein sequence ID" value="MDO9713764.1"/>
    <property type="molecule type" value="Genomic_DNA"/>
</dbReference>
<organism evidence="1 2">
    <name type="scientific">Paracraurococcus lichenis</name>
    <dbReference type="NCBI Taxonomy" id="3064888"/>
    <lineage>
        <taxon>Bacteria</taxon>
        <taxon>Pseudomonadati</taxon>
        <taxon>Pseudomonadota</taxon>
        <taxon>Alphaproteobacteria</taxon>
        <taxon>Acetobacterales</taxon>
        <taxon>Roseomonadaceae</taxon>
        <taxon>Paracraurococcus</taxon>
    </lineage>
</organism>
<reference evidence="1 2" key="1">
    <citation type="submission" date="2023-08" db="EMBL/GenBank/DDBJ databases">
        <title>The draft genome sequence of Paracraurococcus sp. LOR1-02.</title>
        <authorList>
            <person name="Kingkaew E."/>
            <person name="Tanasupawat S."/>
        </authorList>
    </citation>
    <scope>NUCLEOTIDE SEQUENCE [LARGE SCALE GENOMIC DNA]</scope>
    <source>
        <strain evidence="1 2">LOR1-02</strain>
    </source>
</reference>
<accession>A0ABT9EC51</accession>
<dbReference type="RefSeq" id="WP_305108614.1">
    <property type="nucleotide sequence ID" value="NZ_JAUTWS010000119.1"/>
</dbReference>
<dbReference type="Pfam" id="PF09669">
    <property type="entry name" value="Phage_pRha"/>
    <property type="match status" value="1"/>
</dbReference>
<name>A0ABT9EC51_9PROT</name>
<evidence type="ECO:0000313" key="2">
    <source>
        <dbReference type="Proteomes" id="UP001243009"/>
    </source>
</evidence>
<keyword evidence="2" id="KW-1185">Reference proteome</keyword>
<dbReference type="InterPro" id="IPR014054">
    <property type="entry name" value="Phage_regulatory_Rha"/>
</dbReference>
<dbReference type="Proteomes" id="UP001243009">
    <property type="component" value="Unassembled WGS sequence"/>
</dbReference>
<proteinExistence type="predicted"/>
<evidence type="ECO:0000313" key="1">
    <source>
        <dbReference type="EMBL" id="MDO9713764.1"/>
    </source>
</evidence>
<comment type="caution">
    <text evidence="1">The sequence shown here is derived from an EMBL/GenBank/DDBJ whole genome shotgun (WGS) entry which is preliminary data.</text>
</comment>
<protein>
    <submittedName>
        <fullName evidence="1">Rha family transcriptional regulator</fullName>
    </submittedName>
</protein>